<evidence type="ECO:0000313" key="2">
    <source>
        <dbReference type="RefSeq" id="XP_055862218.1"/>
    </source>
</evidence>
<dbReference type="OrthoDB" id="2113814at2759"/>
<sequence>MTPVLNGKVMDVPPVEIVCSGSSPTHSVDAVGEESARGPPITINELVQLAHIGIPNDQVTWSRVTMTSDKWISVRHDSRSDFSAKRAVVTVLSPIEGTISYAGSTSADSVLMNPVLPMIALKAGLRFEVFNLDTKELVNKVKFHELVTYWTWVNCDVIAMVTDSAVYHWKINPRDATSPPEQVFLRHNRLAFTEIVSYKGDPSLNWLALTGLTPEDERISGVTQLYNRNEDITQCISAHAVCFSSYHFPGNPYPSTVFCVSSREAQDHGKVHVIELGPYKTGNFAPRNCYDHLHFLDDMERYDFPVSLQISVDYGLLFVVTKYGYLYMCDMETAMCLCCTRVSVDVIFAAVLNTNSQGILAITRGGQVITVDLKKDGFISFLREQVKTAYRANRFEQVICQ</sequence>
<dbReference type="GO" id="GO:0030132">
    <property type="term" value="C:clathrin coat of coated pit"/>
    <property type="evidence" value="ECO:0007669"/>
    <property type="project" value="InterPro"/>
</dbReference>
<keyword evidence="1" id="KW-1185">Reference proteome</keyword>
<dbReference type="GO" id="GO:0030130">
    <property type="term" value="C:clathrin coat of trans-Golgi network vesicle"/>
    <property type="evidence" value="ECO:0007669"/>
    <property type="project" value="InterPro"/>
</dbReference>
<accession>A0A9W2YHK1</accession>
<name>A0A9W2YHK1_BIOGL</name>
<dbReference type="GeneID" id="106069229"/>
<dbReference type="GO" id="GO:0032051">
    <property type="term" value="F:clathrin light chain binding"/>
    <property type="evidence" value="ECO:0007669"/>
    <property type="project" value="TreeGrafter"/>
</dbReference>
<dbReference type="PANTHER" id="PTHR10292">
    <property type="entry name" value="CLATHRIN HEAVY CHAIN RELATED"/>
    <property type="match status" value="1"/>
</dbReference>
<dbReference type="AlphaFoldDB" id="A0A9W2YHK1"/>
<protein>
    <submittedName>
        <fullName evidence="2 3">Clathrin heavy chain 1-like</fullName>
    </submittedName>
</protein>
<dbReference type="OMA" id="YGYLYLC"/>
<dbReference type="GO" id="GO:0006886">
    <property type="term" value="P:intracellular protein transport"/>
    <property type="evidence" value="ECO:0007669"/>
    <property type="project" value="InterPro"/>
</dbReference>
<gene>
    <name evidence="2 3" type="primary">LOC106069229</name>
</gene>
<proteinExistence type="predicted"/>
<dbReference type="GO" id="GO:0006898">
    <property type="term" value="P:receptor-mediated endocytosis"/>
    <property type="evidence" value="ECO:0007669"/>
    <property type="project" value="TreeGrafter"/>
</dbReference>
<reference evidence="2 3" key="1">
    <citation type="submission" date="2025-04" db="UniProtKB">
        <authorList>
            <consortium name="RefSeq"/>
        </authorList>
    </citation>
    <scope>IDENTIFICATION</scope>
</reference>
<evidence type="ECO:0000313" key="1">
    <source>
        <dbReference type="Proteomes" id="UP001165740"/>
    </source>
</evidence>
<dbReference type="InterPro" id="IPR016025">
    <property type="entry name" value="Clathrin_H-chain_N"/>
</dbReference>
<dbReference type="SUPFAM" id="SSF50989">
    <property type="entry name" value="Clathrin heavy-chain terminal domain"/>
    <property type="match status" value="1"/>
</dbReference>
<dbReference type="Gene3D" id="2.130.10.110">
    <property type="entry name" value="Clathrin heavy-chain terminal domain"/>
    <property type="match status" value="1"/>
</dbReference>
<dbReference type="GO" id="GO:0005198">
    <property type="term" value="F:structural molecule activity"/>
    <property type="evidence" value="ECO:0007669"/>
    <property type="project" value="InterPro"/>
</dbReference>
<evidence type="ECO:0000313" key="3">
    <source>
        <dbReference type="RefSeq" id="XP_055862219.1"/>
    </source>
</evidence>
<organism evidence="1 2">
    <name type="scientific">Biomphalaria glabrata</name>
    <name type="common">Bloodfluke planorb</name>
    <name type="synonym">Freshwater snail</name>
    <dbReference type="NCBI Taxonomy" id="6526"/>
    <lineage>
        <taxon>Eukaryota</taxon>
        <taxon>Metazoa</taxon>
        <taxon>Spiralia</taxon>
        <taxon>Lophotrochozoa</taxon>
        <taxon>Mollusca</taxon>
        <taxon>Gastropoda</taxon>
        <taxon>Heterobranchia</taxon>
        <taxon>Euthyneura</taxon>
        <taxon>Panpulmonata</taxon>
        <taxon>Hygrophila</taxon>
        <taxon>Lymnaeoidea</taxon>
        <taxon>Planorbidae</taxon>
        <taxon>Biomphalaria</taxon>
    </lineage>
</organism>
<dbReference type="RefSeq" id="XP_055862218.1">
    <property type="nucleotide sequence ID" value="XM_056006243.1"/>
</dbReference>
<dbReference type="Proteomes" id="UP001165740">
    <property type="component" value="Chromosome 12"/>
</dbReference>
<dbReference type="RefSeq" id="XP_055862219.1">
    <property type="nucleotide sequence ID" value="XM_056006244.1"/>
</dbReference>
<dbReference type="GO" id="GO:0071439">
    <property type="term" value="C:clathrin complex"/>
    <property type="evidence" value="ECO:0007669"/>
    <property type="project" value="TreeGrafter"/>
</dbReference>
<dbReference type="PANTHER" id="PTHR10292:SF1">
    <property type="entry name" value="CLATHRIN HEAVY CHAIN"/>
    <property type="match status" value="1"/>
</dbReference>